<keyword evidence="2" id="KW-1185">Reference proteome</keyword>
<protein>
    <submittedName>
        <fullName evidence="1">Uncharacterized protein</fullName>
    </submittedName>
</protein>
<dbReference type="EMBL" id="DF143355">
    <property type="protein sequence ID" value="GAA52800.1"/>
    <property type="molecule type" value="Genomic_DNA"/>
</dbReference>
<accession>G7YIL7</accession>
<evidence type="ECO:0000313" key="2">
    <source>
        <dbReference type="Proteomes" id="UP000008909"/>
    </source>
</evidence>
<organism evidence="1 2">
    <name type="scientific">Clonorchis sinensis</name>
    <name type="common">Chinese liver fluke</name>
    <dbReference type="NCBI Taxonomy" id="79923"/>
    <lineage>
        <taxon>Eukaryota</taxon>
        <taxon>Metazoa</taxon>
        <taxon>Spiralia</taxon>
        <taxon>Lophotrochozoa</taxon>
        <taxon>Platyhelminthes</taxon>
        <taxon>Trematoda</taxon>
        <taxon>Digenea</taxon>
        <taxon>Opisthorchiida</taxon>
        <taxon>Opisthorchiata</taxon>
        <taxon>Opisthorchiidae</taxon>
        <taxon>Clonorchis</taxon>
    </lineage>
</organism>
<reference key="2">
    <citation type="submission" date="2011-10" db="EMBL/GenBank/DDBJ databases">
        <title>The genome and transcriptome sequence of Clonorchis sinensis provide insights into the carcinogenic liver fluke.</title>
        <authorList>
            <person name="Wang X."/>
            <person name="Huang Y."/>
            <person name="Chen W."/>
            <person name="Liu H."/>
            <person name="Guo L."/>
            <person name="Chen Y."/>
            <person name="Luo F."/>
            <person name="Zhou W."/>
            <person name="Sun J."/>
            <person name="Mao Q."/>
            <person name="Liang P."/>
            <person name="Zhou C."/>
            <person name="Tian Y."/>
            <person name="Men J."/>
            <person name="Lv X."/>
            <person name="Huang L."/>
            <person name="Zhou J."/>
            <person name="Hu Y."/>
            <person name="Li R."/>
            <person name="Zhang F."/>
            <person name="Lei H."/>
            <person name="Li X."/>
            <person name="Hu X."/>
            <person name="Liang C."/>
            <person name="Xu J."/>
            <person name="Wu Z."/>
            <person name="Yu X."/>
        </authorList>
    </citation>
    <scope>NUCLEOTIDE SEQUENCE</scope>
    <source>
        <strain>Henan</strain>
    </source>
</reference>
<evidence type="ECO:0000313" key="1">
    <source>
        <dbReference type="EMBL" id="GAA52800.1"/>
    </source>
</evidence>
<proteinExistence type="predicted"/>
<gene>
    <name evidence="1" type="ORF">CLF_108826</name>
</gene>
<sequence>MPNRAVELFRLFKIICISEGSEPRRAISSAYSMSARERPGSISTPEVSEAGREISSSISITKLKRKGERGQPCFTPLDVVYSG</sequence>
<dbReference type="Proteomes" id="UP000008909">
    <property type="component" value="Unassembled WGS sequence"/>
</dbReference>
<dbReference type="AlphaFoldDB" id="G7YIL7"/>
<reference evidence="1" key="1">
    <citation type="journal article" date="2011" name="Genome Biol.">
        <title>The draft genome of the carcinogenic human liver fluke Clonorchis sinensis.</title>
        <authorList>
            <person name="Wang X."/>
            <person name="Chen W."/>
            <person name="Huang Y."/>
            <person name="Sun J."/>
            <person name="Men J."/>
            <person name="Liu H."/>
            <person name="Luo F."/>
            <person name="Guo L."/>
            <person name="Lv X."/>
            <person name="Deng C."/>
            <person name="Zhou C."/>
            <person name="Fan Y."/>
            <person name="Li X."/>
            <person name="Huang L."/>
            <person name="Hu Y."/>
            <person name="Liang C."/>
            <person name="Hu X."/>
            <person name="Xu J."/>
            <person name="Yu X."/>
        </authorList>
    </citation>
    <scope>NUCLEOTIDE SEQUENCE [LARGE SCALE GENOMIC DNA]</scope>
    <source>
        <strain evidence="1">Henan</strain>
    </source>
</reference>
<name>G7YIL7_CLOSI</name>